<dbReference type="Proteomes" id="UP000247476">
    <property type="component" value="Unassembled WGS sequence"/>
</dbReference>
<dbReference type="EMBL" id="QJVJ01000008">
    <property type="protein sequence ID" value="PYI53123.1"/>
    <property type="molecule type" value="Genomic_DNA"/>
</dbReference>
<dbReference type="Pfam" id="PF10066">
    <property type="entry name" value="DUF2304"/>
    <property type="match status" value="1"/>
</dbReference>
<gene>
    <name evidence="2" type="ORF">DLM86_19230</name>
</gene>
<keyword evidence="1" id="KW-0812">Transmembrane</keyword>
<organism evidence="2 3">
    <name type="scientific">Paenibacillus flagellatus</name>
    <dbReference type="NCBI Taxonomy" id="2211139"/>
    <lineage>
        <taxon>Bacteria</taxon>
        <taxon>Bacillati</taxon>
        <taxon>Bacillota</taxon>
        <taxon>Bacilli</taxon>
        <taxon>Bacillales</taxon>
        <taxon>Paenibacillaceae</taxon>
        <taxon>Paenibacillus</taxon>
    </lineage>
</organism>
<sequence length="122" mass="13991">MTIYLLSAVFCLIFLFATIELIRRQKLEEQYALLWLGLGLVMLPFCLFPDMLPKLSELVRIHYPPSLLFLIGLAFSLVFILHLTIVISKLQRKLTRLVQQLALLEAGAKEGAADDRHRNRPT</sequence>
<dbReference type="RefSeq" id="WP_110841671.1">
    <property type="nucleotide sequence ID" value="NZ_QJVJ01000008.1"/>
</dbReference>
<dbReference type="AlphaFoldDB" id="A0A2V5K5U5"/>
<reference evidence="2 3" key="1">
    <citation type="submission" date="2018-05" db="EMBL/GenBank/DDBJ databases">
        <title>Paenibacillus flagellatus sp. nov., isolated from selenium mineral soil.</title>
        <authorList>
            <person name="Dai X."/>
        </authorList>
    </citation>
    <scope>NUCLEOTIDE SEQUENCE [LARGE SCALE GENOMIC DNA]</scope>
    <source>
        <strain evidence="2 3">DXL2</strain>
    </source>
</reference>
<feature type="transmembrane region" description="Helical" evidence="1">
    <location>
        <begin position="6"/>
        <end position="22"/>
    </location>
</feature>
<evidence type="ECO:0000256" key="1">
    <source>
        <dbReference type="SAM" id="Phobius"/>
    </source>
</evidence>
<accession>A0A2V5K5U5</accession>
<keyword evidence="3" id="KW-1185">Reference proteome</keyword>
<feature type="transmembrane region" description="Helical" evidence="1">
    <location>
        <begin position="31"/>
        <end position="52"/>
    </location>
</feature>
<name>A0A2V5K5U5_9BACL</name>
<comment type="caution">
    <text evidence="2">The sequence shown here is derived from an EMBL/GenBank/DDBJ whole genome shotgun (WGS) entry which is preliminary data.</text>
</comment>
<evidence type="ECO:0000313" key="2">
    <source>
        <dbReference type="EMBL" id="PYI53123.1"/>
    </source>
</evidence>
<proteinExistence type="predicted"/>
<evidence type="ECO:0000313" key="3">
    <source>
        <dbReference type="Proteomes" id="UP000247476"/>
    </source>
</evidence>
<keyword evidence="1" id="KW-0472">Membrane</keyword>
<keyword evidence="1" id="KW-1133">Transmembrane helix</keyword>
<dbReference type="InterPro" id="IPR019277">
    <property type="entry name" value="DUF2304"/>
</dbReference>
<feature type="transmembrane region" description="Helical" evidence="1">
    <location>
        <begin position="67"/>
        <end position="87"/>
    </location>
</feature>
<dbReference type="OrthoDB" id="677868at2"/>
<protein>
    <submittedName>
        <fullName evidence="2">DUF2304 domain-containing protein</fullName>
    </submittedName>
</protein>